<gene>
    <name evidence="2 3" type="primary">LOC113520697</name>
</gene>
<evidence type="ECO:0000313" key="2">
    <source>
        <dbReference type="RefSeq" id="XP_026761905.2"/>
    </source>
</evidence>
<evidence type="ECO:0000313" key="3">
    <source>
        <dbReference type="RefSeq" id="XP_052753233.1"/>
    </source>
</evidence>
<dbReference type="GeneID" id="113520697"/>
<dbReference type="KEGG" id="gmw:113520697"/>
<dbReference type="Proteomes" id="UP001652740">
    <property type="component" value="Unplaced"/>
</dbReference>
<reference evidence="2 3" key="1">
    <citation type="submission" date="2025-05" db="UniProtKB">
        <authorList>
            <consortium name="RefSeq"/>
        </authorList>
    </citation>
    <scope>IDENTIFICATION</scope>
    <source>
        <tissue evidence="2 3">Whole larvae</tissue>
    </source>
</reference>
<sequence>MRMFESLLSSIPKNRSTFVNELDLPDDITVSPYWTEPDSLTVRSDSILSTTTEDEVNTISTDSSIPLSRAMTDSEIDYELYRRYKNRSFSDPWLEMKAANDAFPPKYLTSLYSFQNSSLNTVESAMERVHRYNEELKLKMERFFNDECRVFTPDDPSLLTLEKALHNVDLKYLDSDLDSITP</sequence>
<dbReference type="InParanoid" id="A0A6J1WZK9"/>
<organism evidence="1 2">
    <name type="scientific">Galleria mellonella</name>
    <name type="common">Greater wax moth</name>
    <dbReference type="NCBI Taxonomy" id="7137"/>
    <lineage>
        <taxon>Eukaryota</taxon>
        <taxon>Metazoa</taxon>
        <taxon>Ecdysozoa</taxon>
        <taxon>Arthropoda</taxon>
        <taxon>Hexapoda</taxon>
        <taxon>Insecta</taxon>
        <taxon>Pterygota</taxon>
        <taxon>Neoptera</taxon>
        <taxon>Endopterygota</taxon>
        <taxon>Lepidoptera</taxon>
        <taxon>Glossata</taxon>
        <taxon>Ditrysia</taxon>
        <taxon>Pyraloidea</taxon>
        <taxon>Pyralidae</taxon>
        <taxon>Galleriinae</taxon>
        <taxon>Galleria</taxon>
    </lineage>
</organism>
<keyword evidence="1" id="KW-1185">Reference proteome</keyword>
<accession>A0A6J1WZK9</accession>
<proteinExistence type="predicted"/>
<protein>
    <submittedName>
        <fullName evidence="2 3">Uncharacterized protein LOC113520697</fullName>
    </submittedName>
</protein>
<name>A0A6J1WZK9_GALME</name>
<dbReference type="RefSeq" id="XP_052753233.1">
    <property type="nucleotide sequence ID" value="XM_052897273.1"/>
</dbReference>
<evidence type="ECO:0000313" key="1">
    <source>
        <dbReference type="Proteomes" id="UP001652740"/>
    </source>
</evidence>
<dbReference type="RefSeq" id="XP_026761905.2">
    <property type="nucleotide sequence ID" value="XM_026906104.3"/>
</dbReference>
<dbReference type="AlphaFoldDB" id="A0A6J1WZK9"/>